<protein>
    <submittedName>
        <fullName evidence="2">HEAT repeat protein</fullName>
    </submittedName>
</protein>
<dbReference type="Gene3D" id="1.25.10.10">
    <property type="entry name" value="Leucine-rich Repeat Variant"/>
    <property type="match status" value="2"/>
</dbReference>
<evidence type="ECO:0000313" key="3">
    <source>
        <dbReference type="Proteomes" id="UP000275456"/>
    </source>
</evidence>
<evidence type="ECO:0000313" key="2">
    <source>
        <dbReference type="EMBL" id="ROR65025.1"/>
    </source>
</evidence>
<comment type="caution">
    <text evidence="2">The sequence shown here is derived from an EMBL/GenBank/DDBJ whole genome shotgun (WGS) entry which is preliminary data.</text>
</comment>
<name>A0A3N2AQ32_9MICO</name>
<dbReference type="InterPro" id="IPR004155">
    <property type="entry name" value="PBS_lyase_HEAT"/>
</dbReference>
<dbReference type="Proteomes" id="UP000275456">
    <property type="component" value="Unassembled WGS sequence"/>
</dbReference>
<dbReference type="SMART" id="SM00567">
    <property type="entry name" value="EZ_HEAT"/>
    <property type="match status" value="4"/>
</dbReference>
<keyword evidence="1" id="KW-1133">Transmembrane helix</keyword>
<dbReference type="OrthoDB" id="5126437at2"/>
<accession>A0A3N2AQ32</accession>
<keyword evidence="1" id="KW-0472">Membrane</keyword>
<gene>
    <name evidence="2" type="ORF">EDD26_0382</name>
</gene>
<dbReference type="InterPro" id="IPR011989">
    <property type="entry name" value="ARM-like"/>
</dbReference>
<organism evidence="2 3">
    <name type="scientific">Agrococcus jenensis</name>
    <dbReference type="NCBI Taxonomy" id="46353"/>
    <lineage>
        <taxon>Bacteria</taxon>
        <taxon>Bacillati</taxon>
        <taxon>Actinomycetota</taxon>
        <taxon>Actinomycetes</taxon>
        <taxon>Micrococcales</taxon>
        <taxon>Microbacteriaceae</taxon>
        <taxon>Agrococcus</taxon>
    </lineage>
</organism>
<evidence type="ECO:0000256" key="1">
    <source>
        <dbReference type="SAM" id="Phobius"/>
    </source>
</evidence>
<dbReference type="Pfam" id="PF13646">
    <property type="entry name" value="HEAT_2"/>
    <property type="match status" value="2"/>
</dbReference>
<dbReference type="PROSITE" id="PS50077">
    <property type="entry name" value="HEAT_REPEAT"/>
    <property type="match status" value="1"/>
</dbReference>
<keyword evidence="3" id="KW-1185">Reference proteome</keyword>
<dbReference type="RefSeq" id="WP_123696166.1">
    <property type="nucleotide sequence ID" value="NZ_RKHJ01000001.1"/>
</dbReference>
<dbReference type="EMBL" id="RKHJ01000001">
    <property type="protein sequence ID" value="ROR65025.1"/>
    <property type="molecule type" value="Genomic_DNA"/>
</dbReference>
<feature type="transmembrane region" description="Helical" evidence="1">
    <location>
        <begin position="12"/>
        <end position="34"/>
    </location>
</feature>
<dbReference type="InterPro" id="IPR016024">
    <property type="entry name" value="ARM-type_fold"/>
</dbReference>
<keyword evidence="1" id="KW-0812">Transmembrane</keyword>
<dbReference type="InterPro" id="IPR021133">
    <property type="entry name" value="HEAT_type_2"/>
</dbReference>
<reference evidence="2 3" key="1">
    <citation type="submission" date="2018-11" db="EMBL/GenBank/DDBJ databases">
        <title>Sequencing the genomes of 1000 actinobacteria strains.</title>
        <authorList>
            <person name="Klenk H.-P."/>
        </authorList>
    </citation>
    <scope>NUCLEOTIDE SEQUENCE [LARGE SCALE GENOMIC DNA]</scope>
    <source>
        <strain evidence="2 3">DSM 9580</strain>
    </source>
</reference>
<dbReference type="SUPFAM" id="SSF48371">
    <property type="entry name" value="ARM repeat"/>
    <property type="match status" value="1"/>
</dbReference>
<dbReference type="AlphaFoldDB" id="A0A3N2AQ32"/>
<proteinExistence type="predicted"/>
<sequence length="322" mass="33627">MTTLLPPSLLWWLLAIASLVVVCMLISLVAQRLVRHRRERRRAELDERLRPLVLEASVAEDDEVDALLARVRALDAEERAHVGRTVSLMLRGITGEAADRLRAVADASGLAPRVIAAAHHRDPVIRADVAEALGLLAPDGALALLLELADDPSTDVRTVAIRALGAFDEPAAIDRVVAALAEGSGIPTSVAASSLLQQGGAVGDRVRLALEDDDAGVRRGAARVAGLLQASGTADALARLVADEHESVRLAAMRSLERMPVRAAVPALRSAALDGGTVGEAAARALVAMPSSWTADAIAEIAAEAQPGVRRAAGLPRAEARA</sequence>